<gene>
    <name evidence="2" type="ORF">CAEBREN_14612</name>
</gene>
<dbReference type="EMBL" id="GL379847">
    <property type="protein sequence ID" value="EGT54705.1"/>
    <property type="molecule type" value="Genomic_DNA"/>
</dbReference>
<name>G0N7E4_CAEBE</name>
<proteinExistence type="predicted"/>
<evidence type="ECO:0000313" key="2">
    <source>
        <dbReference type="EMBL" id="EGT54705.1"/>
    </source>
</evidence>
<feature type="compositionally biased region" description="Gly residues" evidence="1">
    <location>
        <begin position="454"/>
        <end position="471"/>
    </location>
</feature>
<dbReference type="InParanoid" id="G0N7E4"/>
<organism evidence="3">
    <name type="scientific">Caenorhabditis brenneri</name>
    <name type="common">Nematode worm</name>
    <dbReference type="NCBI Taxonomy" id="135651"/>
    <lineage>
        <taxon>Eukaryota</taxon>
        <taxon>Metazoa</taxon>
        <taxon>Ecdysozoa</taxon>
        <taxon>Nematoda</taxon>
        <taxon>Chromadorea</taxon>
        <taxon>Rhabditida</taxon>
        <taxon>Rhabditina</taxon>
        <taxon>Rhabditomorpha</taxon>
        <taxon>Rhabditoidea</taxon>
        <taxon>Rhabditidae</taxon>
        <taxon>Peloderinae</taxon>
        <taxon>Caenorhabditis</taxon>
    </lineage>
</organism>
<dbReference type="AlphaFoldDB" id="G0N7E4"/>
<evidence type="ECO:0000313" key="3">
    <source>
        <dbReference type="Proteomes" id="UP000008068"/>
    </source>
</evidence>
<dbReference type="Proteomes" id="UP000008068">
    <property type="component" value="Unassembled WGS sequence"/>
</dbReference>
<keyword evidence="3" id="KW-1185">Reference proteome</keyword>
<accession>G0N7E4</accession>
<feature type="region of interest" description="Disordered" evidence="1">
    <location>
        <begin position="448"/>
        <end position="471"/>
    </location>
</feature>
<reference evidence="3" key="1">
    <citation type="submission" date="2011-07" db="EMBL/GenBank/DDBJ databases">
        <authorList>
            <consortium name="Caenorhabditis brenneri Sequencing and Analysis Consortium"/>
            <person name="Wilson R.K."/>
        </authorList>
    </citation>
    <scope>NUCLEOTIDE SEQUENCE [LARGE SCALE GENOMIC DNA]</scope>
    <source>
        <strain evidence="3">PB2801</strain>
    </source>
</reference>
<dbReference type="HOGENOM" id="CLU_472692_0_0_1"/>
<evidence type="ECO:0000256" key="1">
    <source>
        <dbReference type="SAM" id="MobiDB-lite"/>
    </source>
</evidence>
<protein>
    <submittedName>
        <fullName evidence="2">Uncharacterized protein</fullName>
    </submittedName>
</protein>
<sequence>MKTVVYDPELEKEINDTSPQRCFFRFKLLMKWDSVGEEFYDAVKERNRKMGKPKLQQSRRFFYPENTKVACSNTYHCSRELDYRHFYNFPEMVGKTVQFHGKCVIYGDDVINRIPATGIREMSKQDQIDLLMSAINWDRKEIGDQLNIKMNTMSYAEYKEKNIIWTEECQQVLSNKSLILSGDKDGRAFLERYQSSNPLFFPSLNVISCSKDFICTYTIPTDLDDKELAGKTVEFYGVCVFEIWYNTEVSDEDLEKLNNAEFPKPWKYGDIIGVPGPLDNSASLISSAERYLSVEVQNKLINAINEDIKIVAQKTNLTIKPLKYSPYLERTILWAEDCYDPVAHADGPWLSGDSNARKLLDTYHGTAQFFDPEYETIGCSPNFNCKREYSDKDARDLNITSNIVEFRGICIFGEEHGRLQNQIFGKITLPELPKLSKYWDIIASDEPDSTGKVGVSGGGEGGEGGEGGGNQNSGAGSAVTLLCSLFLVLYI</sequence>